<dbReference type="EMBL" id="BART01006961">
    <property type="protein sequence ID" value="GAG72012.1"/>
    <property type="molecule type" value="Genomic_DNA"/>
</dbReference>
<protein>
    <submittedName>
        <fullName evidence="1">Uncharacterized protein</fullName>
    </submittedName>
</protein>
<name>X1ARR7_9ZZZZ</name>
<proteinExistence type="predicted"/>
<evidence type="ECO:0000313" key="1">
    <source>
        <dbReference type="EMBL" id="GAG72012.1"/>
    </source>
</evidence>
<accession>X1ARR7</accession>
<organism evidence="1">
    <name type="scientific">marine sediment metagenome</name>
    <dbReference type="NCBI Taxonomy" id="412755"/>
    <lineage>
        <taxon>unclassified sequences</taxon>
        <taxon>metagenomes</taxon>
        <taxon>ecological metagenomes</taxon>
    </lineage>
</organism>
<gene>
    <name evidence="1" type="ORF">S01H4_15888</name>
</gene>
<sequence length="84" mass="9642">MTLILEPRPSDLGEIVVLGPAGLDRGDLMDRWAEVEPRRPISTSPLRTKDCMLCHRPVWKGRLVRTWKGRTCHDDCFGHYQEVA</sequence>
<reference evidence="1" key="1">
    <citation type="journal article" date="2014" name="Front. Microbiol.">
        <title>High frequency of phylogenetically diverse reductive dehalogenase-homologous genes in deep subseafloor sedimentary metagenomes.</title>
        <authorList>
            <person name="Kawai M."/>
            <person name="Futagami T."/>
            <person name="Toyoda A."/>
            <person name="Takaki Y."/>
            <person name="Nishi S."/>
            <person name="Hori S."/>
            <person name="Arai W."/>
            <person name="Tsubouchi T."/>
            <person name="Morono Y."/>
            <person name="Uchiyama I."/>
            <person name="Ito T."/>
            <person name="Fujiyama A."/>
            <person name="Inagaki F."/>
            <person name="Takami H."/>
        </authorList>
    </citation>
    <scope>NUCLEOTIDE SEQUENCE</scope>
    <source>
        <strain evidence="1">Expedition CK06-06</strain>
    </source>
</reference>
<dbReference type="AlphaFoldDB" id="X1ARR7"/>
<comment type="caution">
    <text evidence="1">The sequence shown here is derived from an EMBL/GenBank/DDBJ whole genome shotgun (WGS) entry which is preliminary data.</text>
</comment>